<dbReference type="PANTHER" id="PTHR12896">
    <property type="entry name" value="PAX6 NEIGHBOR PROTEIN PAXNEB"/>
    <property type="match status" value="1"/>
</dbReference>
<sequence length="418" mass="44027">MSFRKRNVGLAGPSSASASPKEAPVTPANSPGVRPSPIDGRPTTSTGTPTLDDLLAGHAGLALGNSLLIEENGTTDFAGALLRYYAAEGVVQGHRVHVVGVGEQWGRELPGLVGVGGAAGKEGEAGAAGDKEKMKIAWRYERLGEFGAGAAGSRGGIALLLPCFLMYIRNILSFEAIATPTPNRNPIPSSPGQSDLMVPAPFCHSFDLTKRLSLPASGAITFTTIHPTVDNLFTSILQSTTQAIASSLPNTIHRLIIPTLLSPALFPPSASHPRHLLPFLHSIRALLRQHPTRLSAMLTLPLSLYPRSTGLVCWIEHLCDGVLELAPFPHSIDPEPPLTTSSGSSKAEEKPQGMLKIHRLPVLTEKGGGSGGGDDLAFSLTRRKFVIKPFSLPPVEGDQEAQKGEAEGGKVGKGDIEF</sequence>
<dbReference type="Gene3D" id="3.40.50.300">
    <property type="entry name" value="P-loop containing nucleotide triphosphate hydrolases"/>
    <property type="match status" value="2"/>
</dbReference>
<feature type="region of interest" description="Disordered" evidence="9">
    <location>
        <begin position="1"/>
        <end position="51"/>
    </location>
</feature>
<dbReference type="GO" id="GO:0008023">
    <property type="term" value="C:transcription elongation factor complex"/>
    <property type="evidence" value="ECO:0007669"/>
    <property type="project" value="TreeGrafter"/>
</dbReference>
<dbReference type="Pfam" id="PF05625">
    <property type="entry name" value="PAXNEB"/>
    <property type="match status" value="1"/>
</dbReference>
<evidence type="ECO:0000256" key="1">
    <source>
        <dbReference type="ARBA" id="ARBA00004123"/>
    </source>
</evidence>
<gene>
    <name evidence="10" type="ORF">IMSHALPRED_003105</name>
</gene>
<dbReference type="CDD" id="cd19494">
    <property type="entry name" value="Elp4"/>
    <property type="match status" value="1"/>
</dbReference>
<protein>
    <recommendedName>
        <fullName evidence="5">Elongator complex protein 4</fullName>
    </recommendedName>
</protein>
<evidence type="ECO:0000256" key="9">
    <source>
        <dbReference type="SAM" id="MobiDB-lite"/>
    </source>
</evidence>
<dbReference type="InterPro" id="IPR008728">
    <property type="entry name" value="Elongator_complex_protein_4"/>
</dbReference>
<evidence type="ECO:0000256" key="8">
    <source>
        <dbReference type="ARBA" id="ARBA00023242"/>
    </source>
</evidence>
<dbReference type="UniPathway" id="UPA00988"/>
<feature type="region of interest" description="Disordered" evidence="9">
    <location>
        <begin position="330"/>
        <end position="353"/>
    </location>
</feature>
<comment type="caution">
    <text evidence="10">The sequence shown here is derived from an EMBL/GenBank/DDBJ whole genome shotgun (WGS) entry which is preliminary data.</text>
</comment>
<keyword evidence="6" id="KW-0963">Cytoplasm</keyword>
<dbReference type="GO" id="GO:0002098">
    <property type="term" value="P:tRNA wobble uridine modification"/>
    <property type="evidence" value="ECO:0007669"/>
    <property type="project" value="InterPro"/>
</dbReference>
<dbReference type="Proteomes" id="UP000664534">
    <property type="component" value="Unassembled WGS sequence"/>
</dbReference>
<keyword evidence="11" id="KW-1185">Reference proteome</keyword>
<evidence type="ECO:0000256" key="5">
    <source>
        <dbReference type="ARBA" id="ARBA00020265"/>
    </source>
</evidence>
<dbReference type="PANTHER" id="PTHR12896:SF1">
    <property type="entry name" value="ELONGATOR COMPLEX PROTEIN 4"/>
    <property type="match status" value="1"/>
</dbReference>
<dbReference type="EMBL" id="CAJPDT010000161">
    <property type="protein sequence ID" value="CAF9941933.1"/>
    <property type="molecule type" value="Genomic_DNA"/>
</dbReference>
<name>A0A8H3J7M1_9LECA</name>
<dbReference type="OrthoDB" id="289162at2759"/>
<dbReference type="GO" id="GO:0005737">
    <property type="term" value="C:cytoplasm"/>
    <property type="evidence" value="ECO:0007669"/>
    <property type="project" value="UniProtKB-SubCell"/>
</dbReference>
<organism evidence="10 11">
    <name type="scientific">Imshaugia aleurites</name>
    <dbReference type="NCBI Taxonomy" id="172621"/>
    <lineage>
        <taxon>Eukaryota</taxon>
        <taxon>Fungi</taxon>
        <taxon>Dikarya</taxon>
        <taxon>Ascomycota</taxon>
        <taxon>Pezizomycotina</taxon>
        <taxon>Lecanoromycetes</taxon>
        <taxon>OSLEUM clade</taxon>
        <taxon>Lecanoromycetidae</taxon>
        <taxon>Lecanorales</taxon>
        <taxon>Lecanorineae</taxon>
        <taxon>Parmeliaceae</taxon>
        <taxon>Imshaugia</taxon>
    </lineage>
</organism>
<feature type="compositionally biased region" description="Basic and acidic residues" evidence="9">
    <location>
        <begin position="400"/>
        <end position="418"/>
    </location>
</feature>
<keyword evidence="7" id="KW-0819">tRNA processing</keyword>
<evidence type="ECO:0000256" key="7">
    <source>
        <dbReference type="ARBA" id="ARBA00022694"/>
    </source>
</evidence>
<keyword evidence="8" id="KW-0539">Nucleus</keyword>
<proteinExistence type="inferred from homology"/>
<evidence type="ECO:0000256" key="4">
    <source>
        <dbReference type="ARBA" id="ARBA00007573"/>
    </source>
</evidence>
<evidence type="ECO:0000256" key="2">
    <source>
        <dbReference type="ARBA" id="ARBA00004496"/>
    </source>
</evidence>
<evidence type="ECO:0000256" key="3">
    <source>
        <dbReference type="ARBA" id="ARBA00005043"/>
    </source>
</evidence>
<comment type="pathway">
    <text evidence="3">tRNA modification; 5-methoxycarbonylmethyl-2-thiouridine-tRNA biosynthesis.</text>
</comment>
<comment type="subcellular location">
    <subcellularLocation>
        <location evidence="2">Cytoplasm</location>
    </subcellularLocation>
    <subcellularLocation>
        <location evidence="1">Nucleus</location>
    </subcellularLocation>
</comment>
<evidence type="ECO:0000313" key="10">
    <source>
        <dbReference type="EMBL" id="CAF9941933.1"/>
    </source>
</evidence>
<feature type="compositionally biased region" description="Low complexity" evidence="9">
    <location>
        <begin position="11"/>
        <end position="24"/>
    </location>
</feature>
<evidence type="ECO:0000256" key="6">
    <source>
        <dbReference type="ARBA" id="ARBA00022490"/>
    </source>
</evidence>
<dbReference type="GO" id="GO:0033588">
    <property type="term" value="C:elongator holoenzyme complex"/>
    <property type="evidence" value="ECO:0007669"/>
    <property type="project" value="InterPro"/>
</dbReference>
<dbReference type="AlphaFoldDB" id="A0A8H3J7M1"/>
<feature type="region of interest" description="Disordered" evidence="9">
    <location>
        <begin position="393"/>
        <end position="418"/>
    </location>
</feature>
<comment type="similarity">
    <text evidence="4">Belongs to the ELP4 family.</text>
</comment>
<reference evidence="10" key="1">
    <citation type="submission" date="2021-03" db="EMBL/GenBank/DDBJ databases">
        <authorList>
            <person name="Tagirdzhanova G."/>
        </authorList>
    </citation>
    <scope>NUCLEOTIDE SEQUENCE</scope>
</reference>
<dbReference type="InterPro" id="IPR027417">
    <property type="entry name" value="P-loop_NTPase"/>
</dbReference>
<evidence type="ECO:0000313" key="11">
    <source>
        <dbReference type="Proteomes" id="UP000664534"/>
    </source>
</evidence>
<accession>A0A8H3J7M1</accession>